<dbReference type="EMBL" id="JAQQXP010000004">
    <property type="protein sequence ID" value="MDC8832940.1"/>
    <property type="molecule type" value="Genomic_DNA"/>
</dbReference>
<protein>
    <submittedName>
        <fullName evidence="1">Uncharacterized protein</fullName>
    </submittedName>
</protein>
<name>A0ABT5L794_9ALTE</name>
<keyword evidence="2" id="KW-1185">Reference proteome</keyword>
<dbReference type="RefSeq" id="WP_273642841.1">
    <property type="nucleotide sequence ID" value="NZ_JAQQXP010000004.1"/>
</dbReference>
<proteinExistence type="predicted"/>
<accession>A0ABT5L794</accession>
<dbReference type="Proteomes" id="UP001218788">
    <property type="component" value="Unassembled WGS sequence"/>
</dbReference>
<organism evidence="1 2">
    <name type="scientific">Alteromonas gilva</name>
    <dbReference type="NCBI Taxonomy" id="2987522"/>
    <lineage>
        <taxon>Bacteria</taxon>
        <taxon>Pseudomonadati</taxon>
        <taxon>Pseudomonadota</taxon>
        <taxon>Gammaproteobacteria</taxon>
        <taxon>Alteromonadales</taxon>
        <taxon>Alteromonadaceae</taxon>
        <taxon>Alteromonas/Salinimonas group</taxon>
        <taxon>Alteromonas</taxon>
    </lineage>
</organism>
<comment type="caution">
    <text evidence="1">The sequence shown here is derived from an EMBL/GenBank/DDBJ whole genome shotgun (WGS) entry which is preliminary data.</text>
</comment>
<sequence>MKSSIFIVIGVLSIYSGFSHSEEGLQDDKTTEACIEILKELEGSTTFKVLGGKHIYSDLTFDEAVDWVKSTYSGDIVKDIIPMLEENYKQGNLMNKRSILVYYEVAGKAYRTLTTGFLCSFEENPFSGFHLKSVTYNHKDYNKDSYLLKTMNRPKLFDLLWVVKE</sequence>
<evidence type="ECO:0000313" key="1">
    <source>
        <dbReference type="EMBL" id="MDC8832940.1"/>
    </source>
</evidence>
<evidence type="ECO:0000313" key="2">
    <source>
        <dbReference type="Proteomes" id="UP001218788"/>
    </source>
</evidence>
<reference evidence="1 2" key="1">
    <citation type="submission" date="2022-10" db="EMBL/GenBank/DDBJ databases">
        <title>Alteromonas sp. chi3 Genome sequencing.</title>
        <authorList>
            <person name="Park S."/>
        </authorList>
    </citation>
    <scope>NUCLEOTIDE SEQUENCE [LARGE SCALE GENOMIC DNA]</scope>
    <source>
        <strain evidence="2">chi3</strain>
    </source>
</reference>
<gene>
    <name evidence="1" type="ORF">OIK42_19475</name>
</gene>